<sequence>MREPRDATARARGAFVGSASGAVGIAAHALGGGEVALGQSGLALLIAACALVGHLVGSLRNRYGLVEVMVLLAGGQTLGHTALSLAPGHQHGGATGAMLAAHLVAIPVGAVLIRGAELAITRVVSSVRRIVAALLPLPATESTGVRAFGSLPALRPILLGSGTGTRGPPLFG</sequence>
<comment type="caution">
    <text evidence="2">The sequence shown here is derived from an EMBL/GenBank/DDBJ whole genome shotgun (WGS) entry which is preliminary data.</text>
</comment>
<evidence type="ECO:0000313" key="2">
    <source>
        <dbReference type="EMBL" id="RJO70975.1"/>
    </source>
</evidence>
<feature type="transmembrane region" description="Helical" evidence="1">
    <location>
        <begin position="36"/>
        <end position="56"/>
    </location>
</feature>
<dbReference type="AlphaFoldDB" id="A0A3A4KDM4"/>
<dbReference type="OrthoDB" id="4569284at2"/>
<reference evidence="2 3" key="1">
    <citation type="submission" date="2018-09" db="EMBL/GenBank/DDBJ databases">
        <title>YIM PH21274 draft genome.</title>
        <authorList>
            <person name="Miao C."/>
        </authorList>
    </citation>
    <scope>NUCLEOTIDE SEQUENCE [LARGE SCALE GENOMIC DNA]</scope>
    <source>
        <strain evidence="2 3">YIM PH 21724</strain>
    </source>
</reference>
<dbReference type="EMBL" id="QZFU01000036">
    <property type="protein sequence ID" value="RJO70975.1"/>
    <property type="molecule type" value="Genomic_DNA"/>
</dbReference>
<name>A0A3A4KDM4_9NOCA</name>
<keyword evidence="1" id="KW-0812">Transmembrane</keyword>
<dbReference type="Proteomes" id="UP000266677">
    <property type="component" value="Unassembled WGS sequence"/>
</dbReference>
<evidence type="ECO:0000256" key="1">
    <source>
        <dbReference type="SAM" id="Phobius"/>
    </source>
</evidence>
<accession>A0A3A4KDM4</accession>
<protein>
    <submittedName>
        <fullName evidence="2">Uncharacterized protein</fullName>
    </submittedName>
</protein>
<keyword evidence="3" id="KW-1185">Reference proteome</keyword>
<gene>
    <name evidence="2" type="ORF">D5S18_27780</name>
</gene>
<proteinExistence type="predicted"/>
<keyword evidence="1" id="KW-0472">Membrane</keyword>
<organism evidence="2 3">
    <name type="scientific">Nocardia panacis</name>
    <dbReference type="NCBI Taxonomy" id="2340916"/>
    <lineage>
        <taxon>Bacteria</taxon>
        <taxon>Bacillati</taxon>
        <taxon>Actinomycetota</taxon>
        <taxon>Actinomycetes</taxon>
        <taxon>Mycobacteriales</taxon>
        <taxon>Nocardiaceae</taxon>
        <taxon>Nocardia</taxon>
    </lineage>
</organism>
<keyword evidence="1" id="KW-1133">Transmembrane helix</keyword>
<feature type="transmembrane region" description="Helical" evidence="1">
    <location>
        <begin position="12"/>
        <end position="30"/>
    </location>
</feature>
<feature type="transmembrane region" description="Helical" evidence="1">
    <location>
        <begin position="68"/>
        <end position="86"/>
    </location>
</feature>
<dbReference type="RefSeq" id="WP_120044032.1">
    <property type="nucleotide sequence ID" value="NZ_QZFU01000036.1"/>
</dbReference>
<feature type="transmembrane region" description="Helical" evidence="1">
    <location>
        <begin position="92"/>
        <end position="113"/>
    </location>
</feature>
<evidence type="ECO:0000313" key="3">
    <source>
        <dbReference type="Proteomes" id="UP000266677"/>
    </source>
</evidence>